<protein>
    <recommendedName>
        <fullName evidence="1">Secretion system C-terminal sorting domain-containing protein</fullName>
    </recommendedName>
</protein>
<dbReference type="SUPFAM" id="SSF53649">
    <property type="entry name" value="Alkaline phosphatase-like"/>
    <property type="match status" value="1"/>
</dbReference>
<dbReference type="InterPro" id="IPR017850">
    <property type="entry name" value="Alkaline_phosphatase_core_sf"/>
</dbReference>
<sequence length="499" mass="55159">MALTAFGARIPLMAIGKNGIQSSRRASWETDRIAVLIKLNGGNDGLNTIIPTQDSNYYNLRPNLALTESQTLYVNEETSLHPSMAPIHPLVQEGQMGIIHGVGYENGNLSHFRSSDIWVTGSSADTHLQTGWIGRLLELEYPDFPGNTPNHPLAIQYNSANLLEFKTSESNAGMMVFDPEIMYNIIAGNYVPGEDDPAPDTYGGEELDYIREIDILSYEYAGTISETASQGTNTVEYPNSNIGYQMALTAQMISGGLNTPLYRLYQGGYDTHANQLNDHSNLLGEVSQSIASFLQDLSNQGLSERVLVITTSEFGRRVYENGSAGTDHGTSAPCMIFGPNVTPEIFGQHLDLTDLDNNNNPWIQYDYRQIYSSVITDWFGLQQEISDTVFGSTFDPIPYVLEPLSVKQPPVPTKFKLNPAFPNPFNPTTMLSYTLPRPSNVTIRLFDSRGSEIQTHRLGRQNPGRNMFRVDGRNLASGSYFVQIESGGTALSQKITLLK</sequence>
<dbReference type="InterPro" id="IPR026444">
    <property type="entry name" value="Secre_tail"/>
</dbReference>
<feature type="domain" description="Secretion system C-terminal sorting" evidence="1">
    <location>
        <begin position="421"/>
        <end position="495"/>
    </location>
</feature>
<dbReference type="InterPro" id="IPR010869">
    <property type="entry name" value="DUF1501"/>
</dbReference>
<proteinExistence type="predicted"/>
<name>A0A381PMX0_9ZZZZ</name>
<gene>
    <name evidence="2" type="ORF">METZ01_LOCUS20253</name>
</gene>
<evidence type="ECO:0000313" key="2">
    <source>
        <dbReference type="EMBL" id="SUZ67399.1"/>
    </source>
</evidence>
<organism evidence="2">
    <name type="scientific">marine metagenome</name>
    <dbReference type="NCBI Taxonomy" id="408172"/>
    <lineage>
        <taxon>unclassified sequences</taxon>
        <taxon>metagenomes</taxon>
        <taxon>ecological metagenomes</taxon>
    </lineage>
</organism>
<dbReference type="Gene3D" id="2.60.40.4070">
    <property type="match status" value="1"/>
</dbReference>
<accession>A0A381PMX0</accession>
<dbReference type="Pfam" id="PF07394">
    <property type="entry name" value="DUF1501"/>
    <property type="match status" value="1"/>
</dbReference>
<dbReference type="PANTHER" id="PTHR43737:SF1">
    <property type="entry name" value="DUF1501 DOMAIN-CONTAINING PROTEIN"/>
    <property type="match status" value="1"/>
</dbReference>
<dbReference type="NCBIfam" id="TIGR04183">
    <property type="entry name" value="Por_Secre_tail"/>
    <property type="match status" value="1"/>
</dbReference>
<dbReference type="AlphaFoldDB" id="A0A381PMX0"/>
<reference evidence="2" key="1">
    <citation type="submission" date="2018-05" db="EMBL/GenBank/DDBJ databases">
        <authorList>
            <person name="Lanie J.A."/>
            <person name="Ng W.-L."/>
            <person name="Kazmierczak K.M."/>
            <person name="Andrzejewski T.M."/>
            <person name="Davidsen T.M."/>
            <person name="Wayne K.J."/>
            <person name="Tettelin H."/>
            <person name="Glass J.I."/>
            <person name="Rusch D."/>
            <person name="Podicherti R."/>
            <person name="Tsui H.-C.T."/>
            <person name="Winkler M.E."/>
        </authorList>
    </citation>
    <scope>NUCLEOTIDE SEQUENCE</scope>
</reference>
<dbReference type="EMBL" id="UINC01001010">
    <property type="protein sequence ID" value="SUZ67399.1"/>
    <property type="molecule type" value="Genomic_DNA"/>
</dbReference>
<dbReference type="Pfam" id="PF18962">
    <property type="entry name" value="Por_Secre_tail"/>
    <property type="match status" value="1"/>
</dbReference>
<dbReference type="PANTHER" id="PTHR43737">
    <property type="entry name" value="BLL7424 PROTEIN"/>
    <property type="match status" value="1"/>
</dbReference>
<evidence type="ECO:0000259" key="1">
    <source>
        <dbReference type="Pfam" id="PF18962"/>
    </source>
</evidence>